<accession>A0A6C0FIH6</accession>
<organism evidence="2">
    <name type="scientific">viral metagenome</name>
    <dbReference type="NCBI Taxonomy" id="1070528"/>
    <lineage>
        <taxon>unclassified sequences</taxon>
        <taxon>metagenomes</taxon>
        <taxon>organismal metagenomes</taxon>
    </lineage>
</organism>
<evidence type="ECO:0000313" key="2">
    <source>
        <dbReference type="EMBL" id="QHT39330.1"/>
    </source>
</evidence>
<name>A0A6C0FIH6_9ZZZZ</name>
<dbReference type="PANTHER" id="PTHR48057:SF17">
    <property type="entry name" value="LRR RECEPTOR-LIKE SERINE_THREONINE-PROTEIN KINASE FLS2"/>
    <property type="match status" value="1"/>
</dbReference>
<dbReference type="PANTHER" id="PTHR48057">
    <property type="entry name" value="LEUCINE-RICH REPEAT SERINE/THREONINE-PROTEIN KINASE 1"/>
    <property type="match status" value="1"/>
</dbReference>
<protein>
    <submittedName>
        <fullName evidence="2">Uncharacterized protein</fullName>
    </submittedName>
</protein>
<dbReference type="Gene3D" id="3.80.10.10">
    <property type="entry name" value="Ribonuclease Inhibitor"/>
    <property type="match status" value="2"/>
</dbReference>
<dbReference type="InterPro" id="IPR052595">
    <property type="entry name" value="LRRC69/RLP"/>
</dbReference>
<dbReference type="InterPro" id="IPR032675">
    <property type="entry name" value="LRR_dom_sf"/>
</dbReference>
<feature type="compositionally biased region" description="Polar residues" evidence="1">
    <location>
        <begin position="40"/>
        <end position="58"/>
    </location>
</feature>
<feature type="region of interest" description="Disordered" evidence="1">
    <location>
        <begin position="1"/>
        <end position="69"/>
    </location>
</feature>
<proteinExistence type="predicted"/>
<dbReference type="SUPFAM" id="SSF52058">
    <property type="entry name" value="L domain-like"/>
    <property type="match status" value="1"/>
</dbReference>
<sequence length="375" mass="40894">MNTKLGKAGQKRGVPSCGVDRDGCKGPTQIWCGNDWGKTPGQSPRQSPGQSPRQSPNPSQTPPPKDITEDEKKLKGFFAAAEYTSKSAREYLGAAWEVTEISFHFDGMAQLQDFLSLLDRNTNNSVVDLPHGYPPILDVDYTVPWGDGPVTNTLSLDISYIFKVANCFKDDIIGLIGRGHEGVLTKDSLSLLPKLKYLDLANTSVSGNLSSLKDLTKLEYLDLMDTGVSGKLSDLQDLTKLKHLDLNLTSVSGKLSDINGLTNLESLDLAGSGVSGKLSDLQDFTNLEFLDLRDTGFSGKLSDLQDLTNLKYIYLCPNSSITGDLSDVSTIKNAYDRENTDFNECSRLTGVIQDINCSSERYNCMCGDSLVTCDN</sequence>
<dbReference type="EMBL" id="MN738841">
    <property type="protein sequence ID" value="QHT39330.1"/>
    <property type="molecule type" value="Genomic_DNA"/>
</dbReference>
<evidence type="ECO:0000256" key="1">
    <source>
        <dbReference type="SAM" id="MobiDB-lite"/>
    </source>
</evidence>
<dbReference type="AlphaFoldDB" id="A0A6C0FIH6"/>
<reference evidence="2" key="1">
    <citation type="journal article" date="2020" name="Nature">
        <title>Giant virus diversity and host interactions through global metagenomics.</title>
        <authorList>
            <person name="Schulz F."/>
            <person name="Roux S."/>
            <person name="Paez-Espino D."/>
            <person name="Jungbluth S."/>
            <person name="Walsh D.A."/>
            <person name="Denef V.J."/>
            <person name="McMahon K.D."/>
            <person name="Konstantinidis K.T."/>
            <person name="Eloe-Fadrosh E.A."/>
            <person name="Kyrpides N.C."/>
            <person name="Woyke T."/>
        </authorList>
    </citation>
    <scope>NUCLEOTIDE SEQUENCE</scope>
    <source>
        <strain evidence="2">GVMAG-S-ERX556126-94</strain>
    </source>
</reference>